<dbReference type="EMBL" id="JAVRRG010000096">
    <property type="protein sequence ID" value="KAK5086282.1"/>
    <property type="molecule type" value="Genomic_DNA"/>
</dbReference>
<dbReference type="InterPro" id="IPR032752">
    <property type="entry name" value="DC-UbP/UBTD2_N"/>
</dbReference>
<dbReference type="Pfam" id="PF11976">
    <property type="entry name" value="Rad60-SLD"/>
    <property type="match status" value="1"/>
</dbReference>
<gene>
    <name evidence="3" type="ORF">LTR24_006927</name>
</gene>
<dbReference type="PROSITE" id="PS50053">
    <property type="entry name" value="UBIQUITIN_2"/>
    <property type="match status" value="1"/>
</dbReference>
<dbReference type="SUPFAM" id="SSF54236">
    <property type="entry name" value="Ubiquitin-like"/>
    <property type="match status" value="1"/>
</dbReference>
<feature type="region of interest" description="Disordered" evidence="1">
    <location>
        <begin position="1"/>
        <end position="78"/>
    </location>
</feature>
<dbReference type="InterPro" id="IPR029071">
    <property type="entry name" value="Ubiquitin-like_domsf"/>
</dbReference>
<organism evidence="3 4">
    <name type="scientific">Lithohypha guttulata</name>
    <dbReference type="NCBI Taxonomy" id="1690604"/>
    <lineage>
        <taxon>Eukaryota</taxon>
        <taxon>Fungi</taxon>
        <taxon>Dikarya</taxon>
        <taxon>Ascomycota</taxon>
        <taxon>Pezizomycotina</taxon>
        <taxon>Eurotiomycetes</taxon>
        <taxon>Chaetothyriomycetidae</taxon>
        <taxon>Chaetothyriales</taxon>
        <taxon>Trichomeriaceae</taxon>
        <taxon>Lithohypha</taxon>
    </lineage>
</organism>
<name>A0ABR0K4M6_9EURO</name>
<accession>A0ABR0K4M6</accession>
<sequence length="309" mass="33844">MGCGSSREARPNTHDALPPARQASRSRDIAGTTSQTAINAPATSRYPANAHGPSTSNFSTPRTSTTGRPIQRSESLAEHYNVPLAAPKPWKSTDRTWTRSQLRREREEFFETQVTGQQEIWGALKEVCELLRHGHLADAQGIIHAAAITLPTGHLEQGAYDERGVLYRLPETVVSDPVNVVDDDQETVVGHDALSKNIEAGGLAVPTQPSTNSHTEEKFDKGKDAVERDAMKVRCRLSDRGGPDTIVLVGQKQPVSVLVRRLRSEATIASSSRVKIVYFGRILDESKTLEDQGWQQGHVVQVLVSNFAP</sequence>
<dbReference type="InterPro" id="IPR000626">
    <property type="entry name" value="Ubiquitin-like_dom"/>
</dbReference>
<dbReference type="InterPro" id="IPR038169">
    <property type="entry name" value="DC-UbP/UBTD2_N_sf"/>
</dbReference>
<feature type="compositionally biased region" description="Basic and acidic residues" evidence="1">
    <location>
        <begin position="214"/>
        <end position="225"/>
    </location>
</feature>
<reference evidence="3 4" key="1">
    <citation type="submission" date="2023-08" db="EMBL/GenBank/DDBJ databases">
        <title>Black Yeasts Isolated from many extreme environments.</title>
        <authorList>
            <person name="Coleine C."/>
            <person name="Stajich J.E."/>
            <person name="Selbmann L."/>
        </authorList>
    </citation>
    <scope>NUCLEOTIDE SEQUENCE [LARGE SCALE GENOMIC DNA]</scope>
    <source>
        <strain evidence="3 4">CCFEE 5885</strain>
    </source>
</reference>
<dbReference type="InterPro" id="IPR022617">
    <property type="entry name" value="Rad60/SUMO-like_dom"/>
</dbReference>
<feature type="region of interest" description="Disordered" evidence="1">
    <location>
        <begin position="200"/>
        <end position="225"/>
    </location>
</feature>
<feature type="compositionally biased region" description="Polar residues" evidence="1">
    <location>
        <begin position="31"/>
        <end position="42"/>
    </location>
</feature>
<evidence type="ECO:0000313" key="3">
    <source>
        <dbReference type="EMBL" id="KAK5086282.1"/>
    </source>
</evidence>
<feature type="compositionally biased region" description="Polar residues" evidence="1">
    <location>
        <begin position="52"/>
        <end position="74"/>
    </location>
</feature>
<keyword evidence="4" id="KW-1185">Reference proteome</keyword>
<dbReference type="Pfam" id="PF16455">
    <property type="entry name" value="UBD"/>
    <property type="match status" value="1"/>
</dbReference>
<dbReference type="Proteomes" id="UP001345013">
    <property type="component" value="Unassembled WGS sequence"/>
</dbReference>
<evidence type="ECO:0000259" key="2">
    <source>
        <dbReference type="PROSITE" id="PS50053"/>
    </source>
</evidence>
<evidence type="ECO:0000256" key="1">
    <source>
        <dbReference type="SAM" id="MobiDB-lite"/>
    </source>
</evidence>
<dbReference type="Gene3D" id="1.20.225.20">
    <property type="entry name" value="Ub domain-containing protein, DC-UbP/UBTD2, N-terminal domain"/>
    <property type="match status" value="1"/>
</dbReference>
<proteinExistence type="predicted"/>
<feature type="domain" description="Ubiquitin-like" evidence="2">
    <location>
        <begin position="231"/>
        <end position="309"/>
    </location>
</feature>
<comment type="caution">
    <text evidence="3">The sequence shown here is derived from an EMBL/GenBank/DDBJ whole genome shotgun (WGS) entry which is preliminary data.</text>
</comment>
<protein>
    <recommendedName>
        <fullName evidence="2">Ubiquitin-like domain-containing protein</fullName>
    </recommendedName>
</protein>
<dbReference type="PANTHER" id="PTHR13609">
    <property type="entry name" value="UBIQUITIN DOMAIN CONTAINING 1 PROTEIN-RELATED"/>
    <property type="match status" value="1"/>
</dbReference>
<evidence type="ECO:0000313" key="4">
    <source>
        <dbReference type="Proteomes" id="UP001345013"/>
    </source>
</evidence>
<dbReference type="InterPro" id="IPR039869">
    <property type="entry name" value="UBTD1/2"/>
</dbReference>